<proteinExistence type="predicted"/>
<reference evidence="2 3" key="1">
    <citation type="submission" date="2019-03" db="EMBL/GenBank/DDBJ databases">
        <title>Genomic Encyclopedia of Type Strains, Phase IV (KMG-IV): sequencing the most valuable type-strain genomes for metagenomic binning, comparative biology and taxonomic classification.</title>
        <authorList>
            <person name="Goeker M."/>
        </authorList>
    </citation>
    <scope>NUCLEOTIDE SEQUENCE [LARGE SCALE GENOMIC DNA]</scope>
    <source>
        <strain evidence="2 3">DSM 45361</strain>
    </source>
</reference>
<dbReference type="AlphaFoldDB" id="A0A4V3CXF8"/>
<evidence type="ECO:0000313" key="2">
    <source>
        <dbReference type="EMBL" id="TDP90008.1"/>
    </source>
</evidence>
<feature type="compositionally biased region" description="Basic residues" evidence="1">
    <location>
        <begin position="83"/>
        <end position="93"/>
    </location>
</feature>
<dbReference type="EMBL" id="SNXZ01000011">
    <property type="protein sequence ID" value="TDP90008.1"/>
    <property type="molecule type" value="Genomic_DNA"/>
</dbReference>
<protein>
    <submittedName>
        <fullName evidence="2">Uncharacterized protein</fullName>
    </submittedName>
</protein>
<accession>A0A4V3CXF8</accession>
<feature type="compositionally biased region" description="Basic and acidic residues" evidence="1">
    <location>
        <begin position="73"/>
        <end position="82"/>
    </location>
</feature>
<dbReference type="RefSeq" id="WP_133854282.1">
    <property type="nucleotide sequence ID" value="NZ_SNXZ01000011.1"/>
</dbReference>
<organism evidence="2 3">
    <name type="scientific">Labedaea rhizosphaerae</name>
    <dbReference type="NCBI Taxonomy" id="598644"/>
    <lineage>
        <taxon>Bacteria</taxon>
        <taxon>Bacillati</taxon>
        <taxon>Actinomycetota</taxon>
        <taxon>Actinomycetes</taxon>
        <taxon>Pseudonocardiales</taxon>
        <taxon>Pseudonocardiaceae</taxon>
        <taxon>Labedaea</taxon>
    </lineage>
</organism>
<name>A0A4V3CXF8_LABRH</name>
<comment type="caution">
    <text evidence="2">The sequence shown here is derived from an EMBL/GenBank/DDBJ whole genome shotgun (WGS) entry which is preliminary data.</text>
</comment>
<sequence>MEEKKLYSTRVDEQKLVTWDGDQYGVIMSELSHSEQGGEPVYYLIKTFGRGTAKVPVRDVKFIADDDFEQKRRAEEFRDNNKPKKPPAKKAAKPRPVAPEGIDLAKYLAGIEVGKHDTALSYITAVVVRARAESGAKFSAENVGILFDQYVAWANGNDKPIAGIDPTNLLARIEGELYHIEGDTMHKHSPFGSAEKEADALDSGFLKASSVAKAVEAQYVGRYAYHTTSFTNLYLIARNGLRRDFGGTPGGSCYLAENAAQRDNSIQHSKDVIAAGLTRQVMNTYGNQRENRADEVVDDDALARRRNRRAPQADLDERGVLLRFKIKATHLWVADPQDGRAVLLKNSDVPAAELECLTEDGWVGLGQLSALGEALGYGQQPDGGEEFQVFLRQSERVLWRLDNVPTDNDILEGRAFIKRGMALGGKFATSEAAQAQLQVIINQLTDRLSRLPDPDRATNEKD</sequence>
<keyword evidence="3" id="KW-1185">Reference proteome</keyword>
<gene>
    <name evidence="2" type="ORF">EV186_111134</name>
</gene>
<dbReference type="Proteomes" id="UP000295444">
    <property type="component" value="Unassembled WGS sequence"/>
</dbReference>
<dbReference type="OrthoDB" id="7204880at2"/>
<evidence type="ECO:0000256" key="1">
    <source>
        <dbReference type="SAM" id="MobiDB-lite"/>
    </source>
</evidence>
<feature type="region of interest" description="Disordered" evidence="1">
    <location>
        <begin position="73"/>
        <end position="96"/>
    </location>
</feature>
<evidence type="ECO:0000313" key="3">
    <source>
        <dbReference type="Proteomes" id="UP000295444"/>
    </source>
</evidence>